<proteinExistence type="predicted"/>
<keyword evidence="2" id="KW-1185">Reference proteome</keyword>
<dbReference type="EMBL" id="BGPR01000079">
    <property type="protein sequence ID" value="GBL91488.1"/>
    <property type="molecule type" value="Genomic_DNA"/>
</dbReference>
<protein>
    <submittedName>
        <fullName evidence="1">Uncharacterized protein</fullName>
    </submittedName>
</protein>
<accession>A0A4Y2BHG7</accession>
<gene>
    <name evidence="1" type="ORF">AVEN_136961_1</name>
</gene>
<evidence type="ECO:0000313" key="2">
    <source>
        <dbReference type="Proteomes" id="UP000499080"/>
    </source>
</evidence>
<evidence type="ECO:0000313" key="1">
    <source>
        <dbReference type="EMBL" id="GBL91488.1"/>
    </source>
</evidence>
<dbReference type="Proteomes" id="UP000499080">
    <property type="component" value="Unassembled WGS sequence"/>
</dbReference>
<name>A0A4Y2BHG7_ARAVE</name>
<comment type="caution">
    <text evidence="1">The sequence shown here is derived from an EMBL/GenBank/DDBJ whole genome shotgun (WGS) entry which is preliminary data.</text>
</comment>
<dbReference type="AlphaFoldDB" id="A0A4Y2BHG7"/>
<reference evidence="1 2" key="1">
    <citation type="journal article" date="2019" name="Sci. Rep.">
        <title>Orb-weaving spider Araneus ventricosus genome elucidates the spidroin gene catalogue.</title>
        <authorList>
            <person name="Kono N."/>
            <person name="Nakamura H."/>
            <person name="Ohtoshi R."/>
            <person name="Moran D.A.P."/>
            <person name="Shinohara A."/>
            <person name="Yoshida Y."/>
            <person name="Fujiwara M."/>
            <person name="Mori M."/>
            <person name="Tomita M."/>
            <person name="Arakawa K."/>
        </authorList>
    </citation>
    <scope>NUCLEOTIDE SEQUENCE [LARGE SCALE GENOMIC DNA]</scope>
</reference>
<sequence length="100" mass="11486">MKVLIAGGCQKSLLIHDNIMLPFMKDLLNTHELCQGSSVLDNIFTARRKVFSIGLRETKGFCHWGRLLRSGLDHLQHRKGFDRVNINRTCEDRSRTAHVL</sequence>
<organism evidence="1 2">
    <name type="scientific">Araneus ventricosus</name>
    <name type="common">Orbweaver spider</name>
    <name type="synonym">Epeira ventricosa</name>
    <dbReference type="NCBI Taxonomy" id="182803"/>
    <lineage>
        <taxon>Eukaryota</taxon>
        <taxon>Metazoa</taxon>
        <taxon>Ecdysozoa</taxon>
        <taxon>Arthropoda</taxon>
        <taxon>Chelicerata</taxon>
        <taxon>Arachnida</taxon>
        <taxon>Araneae</taxon>
        <taxon>Araneomorphae</taxon>
        <taxon>Entelegynae</taxon>
        <taxon>Araneoidea</taxon>
        <taxon>Araneidae</taxon>
        <taxon>Araneus</taxon>
    </lineage>
</organism>